<dbReference type="SUPFAM" id="SSF56672">
    <property type="entry name" value="DNA/RNA polymerases"/>
    <property type="match status" value="1"/>
</dbReference>
<dbReference type="InterPro" id="IPR043502">
    <property type="entry name" value="DNA/RNA_pol_sf"/>
</dbReference>
<protein>
    <submittedName>
        <fullName evidence="2">Uncharacterized protein</fullName>
    </submittedName>
</protein>
<evidence type="ECO:0000313" key="3">
    <source>
        <dbReference type="Proteomes" id="UP001530400"/>
    </source>
</evidence>
<dbReference type="AlphaFoldDB" id="A0ABD3QNU1"/>
<accession>A0ABD3QNU1</accession>
<evidence type="ECO:0000256" key="1">
    <source>
        <dbReference type="SAM" id="MobiDB-lite"/>
    </source>
</evidence>
<dbReference type="Proteomes" id="UP001530400">
    <property type="component" value="Unassembled WGS sequence"/>
</dbReference>
<proteinExistence type="predicted"/>
<comment type="caution">
    <text evidence="2">The sequence shown here is derived from an EMBL/GenBank/DDBJ whole genome shotgun (WGS) entry which is preliminary data.</text>
</comment>
<keyword evidence="3" id="KW-1185">Reference proteome</keyword>
<organism evidence="2 3">
    <name type="scientific">Cyclotella atomus</name>
    <dbReference type="NCBI Taxonomy" id="382360"/>
    <lineage>
        <taxon>Eukaryota</taxon>
        <taxon>Sar</taxon>
        <taxon>Stramenopiles</taxon>
        <taxon>Ochrophyta</taxon>
        <taxon>Bacillariophyta</taxon>
        <taxon>Coscinodiscophyceae</taxon>
        <taxon>Thalassiosirophycidae</taxon>
        <taxon>Stephanodiscales</taxon>
        <taxon>Stephanodiscaceae</taxon>
        <taxon>Cyclotella</taxon>
    </lineage>
</organism>
<dbReference type="EMBL" id="JALLPJ020000118">
    <property type="protein sequence ID" value="KAL3801920.1"/>
    <property type="molecule type" value="Genomic_DNA"/>
</dbReference>
<feature type="region of interest" description="Disordered" evidence="1">
    <location>
        <begin position="155"/>
        <end position="177"/>
    </location>
</feature>
<sequence>MSAEWDGFQHPPNVYRSLRHSWEPATKCRHKICTNVPACDPPTHPRPILRDGVLRVEGLLNMCNTAFQVIGPSVFKHGQLVRRGLSSREVCRVFDLPLYLDLFWEMFKPAQTSLSRLKMWYLPLSWRLFSGTSGVSLGVDGSSALRVSDHGASWNPAPPLNPAHVSPTSKDMSVSSDSLAAASSDSDLDSVQSGHDLSFANSDRLSVASSDFDLESIQSGHDPIIVKAGAALTQNWECESDDDSLMPRRHVGKFPPVANHFDCNWENLDDESTCCLESTDKTTSLTDDDSTCYSYSHPGSEASLAILARIILVGLIASVSDASQATVCCSAKHTTDSVLEPPLTATKQTLDQITQATIGLKAVKADDADVLVYLWNRRIIGDNPTSARERALNGFRKLGFRWFLRGLCLDCARRLVAKFGRAWEFMALRTPEGRLTRIGKEKEAMRHMIWHAIHTNWFEYKAGSHLYHFRFPISGGEAQDGVPIYFEKPGPSVMQRQPEFPNPAMRQQVKEKIEKVIRRRYLTKVSTGLKLKSLIKYFAVPKGLDDVRIVYDGTASGLNDSAPPFWLPTIDSLVRALDADTWMSDRDIGDMFLNFQLHKSAWPFAGVDIGPILDKDGKATMERWFHWCRNAMGFT</sequence>
<name>A0ABD3QNU1_9STRA</name>
<reference evidence="2 3" key="1">
    <citation type="submission" date="2024-10" db="EMBL/GenBank/DDBJ databases">
        <title>Updated reference genomes for cyclostephanoid diatoms.</title>
        <authorList>
            <person name="Roberts W.R."/>
            <person name="Alverson A.J."/>
        </authorList>
    </citation>
    <scope>NUCLEOTIDE SEQUENCE [LARGE SCALE GENOMIC DNA]</scope>
    <source>
        <strain evidence="2 3">AJA010-31</strain>
    </source>
</reference>
<evidence type="ECO:0000313" key="2">
    <source>
        <dbReference type="EMBL" id="KAL3801920.1"/>
    </source>
</evidence>
<gene>
    <name evidence="2" type="ORF">ACHAWO_010692</name>
</gene>